<reference evidence="3" key="1">
    <citation type="submission" date="2020-10" db="EMBL/GenBank/DDBJ databases">
        <title>Diversity and distribution of actinomycetes associated with coral in the coast of Hainan.</title>
        <authorList>
            <person name="Li F."/>
        </authorList>
    </citation>
    <scope>NUCLEOTIDE SEQUENCE</scope>
    <source>
        <strain evidence="3">HNM0983</strain>
    </source>
</reference>
<name>A0A929G0G1_9PSEU</name>
<accession>A0A929G0G1</accession>
<dbReference type="InterPro" id="IPR015330">
    <property type="entry name" value="DNA_primase/pol_bifunc_N"/>
</dbReference>
<dbReference type="EMBL" id="JADEYC010000021">
    <property type="protein sequence ID" value="MBE9375575.1"/>
    <property type="molecule type" value="Genomic_DNA"/>
</dbReference>
<gene>
    <name evidence="3" type="ORF">IQ251_14070</name>
</gene>
<evidence type="ECO:0000313" key="3">
    <source>
        <dbReference type="EMBL" id="MBE9375575.1"/>
    </source>
</evidence>
<keyword evidence="4" id="KW-1185">Reference proteome</keyword>
<sequence length="229" mass="23948">MLEPAISYKAEQSSPPSSPNYKYRRHALAALARRAAAPLPATYTVATPSGGTHYYFRNSGALRNTSGQLGPLIDTRGVGGYVVAAGSVLPEGGYELIDDTPPADLPGWLAQALAPKPPVANSGPREIAAVHPDSYVAAALAAEVDRVAAAPSGRQNHTLYEAALALGRFVAGGAVDDATVRTALHRAVSRLPLTRPNEPWSPHQIDATINSGFRTATHRPRSVCGTQAA</sequence>
<feature type="domain" description="DNA primase/polymerase bifunctional N-terminal" evidence="2">
    <location>
        <begin position="25"/>
        <end position="108"/>
    </location>
</feature>
<dbReference type="CDD" id="cd04859">
    <property type="entry name" value="Prim_Pol"/>
    <property type="match status" value="1"/>
</dbReference>
<proteinExistence type="predicted"/>
<evidence type="ECO:0000259" key="2">
    <source>
        <dbReference type="Pfam" id="PF09250"/>
    </source>
</evidence>
<dbReference type="RefSeq" id="WP_193929008.1">
    <property type="nucleotide sequence ID" value="NZ_JADEYC010000021.1"/>
</dbReference>
<dbReference type="AlphaFoldDB" id="A0A929G0G1"/>
<evidence type="ECO:0000256" key="1">
    <source>
        <dbReference type="SAM" id="MobiDB-lite"/>
    </source>
</evidence>
<protein>
    <submittedName>
        <fullName evidence="3">Bifunctional DNA primase/polymerase</fullName>
    </submittedName>
</protein>
<evidence type="ECO:0000313" key="4">
    <source>
        <dbReference type="Proteomes" id="UP000598360"/>
    </source>
</evidence>
<comment type="caution">
    <text evidence="3">The sequence shown here is derived from an EMBL/GenBank/DDBJ whole genome shotgun (WGS) entry which is preliminary data.</text>
</comment>
<feature type="region of interest" description="Disordered" evidence="1">
    <location>
        <begin position="1"/>
        <end position="21"/>
    </location>
</feature>
<dbReference type="SUPFAM" id="SSF56747">
    <property type="entry name" value="Prim-pol domain"/>
    <property type="match status" value="1"/>
</dbReference>
<dbReference type="Proteomes" id="UP000598360">
    <property type="component" value="Unassembled WGS sequence"/>
</dbReference>
<organism evidence="3 4">
    <name type="scientific">Saccharopolyspora montiporae</name>
    <dbReference type="NCBI Taxonomy" id="2781240"/>
    <lineage>
        <taxon>Bacteria</taxon>
        <taxon>Bacillati</taxon>
        <taxon>Actinomycetota</taxon>
        <taxon>Actinomycetes</taxon>
        <taxon>Pseudonocardiales</taxon>
        <taxon>Pseudonocardiaceae</taxon>
        <taxon>Saccharopolyspora</taxon>
    </lineage>
</organism>
<dbReference type="Pfam" id="PF09250">
    <property type="entry name" value="Prim-Pol"/>
    <property type="match status" value="1"/>
</dbReference>